<proteinExistence type="predicted"/>
<name>A0A146JYF7_9EUKA</name>
<dbReference type="EMBL" id="GDID01007049">
    <property type="protein sequence ID" value="JAP89557.1"/>
    <property type="molecule type" value="Transcribed_RNA"/>
</dbReference>
<feature type="non-terminal residue" evidence="1">
    <location>
        <position position="447"/>
    </location>
</feature>
<accession>A0A146JYF7</accession>
<evidence type="ECO:0000313" key="1">
    <source>
        <dbReference type="EMBL" id="JAP89557.1"/>
    </source>
</evidence>
<organism evidence="1">
    <name type="scientific">Trepomonas sp. PC1</name>
    <dbReference type="NCBI Taxonomy" id="1076344"/>
    <lineage>
        <taxon>Eukaryota</taxon>
        <taxon>Metamonada</taxon>
        <taxon>Diplomonadida</taxon>
        <taxon>Hexamitidae</taxon>
        <taxon>Hexamitinae</taxon>
        <taxon>Trepomonas</taxon>
    </lineage>
</organism>
<sequence length="447" mass="52190">NLLDQQPFILQIEDSTTEKDEFVEINGLLFKYKHKNGEIIGKVRISRGTAESITANIINGYIVDDKATFNSDFLVFEGKISRFVIDGLWKCYYHYCDYKQDFIFQINKNYVEQISTEGIIVDLTAFSSLDRIDFLKIPIILGDEMVQINNSLIINEGEFKDGYAHTVSVRYGGNSQIWTFKNGFLDGQISLNSGYSIESGLYKEGKRSGWWTYKNLSEFQMQQRKTLQLYYVNDQVLRQKFVWPGHSISVNVGYFENNDNGNIFYPFSDGELYRKLKYKGPMQNGLAHGRGLLIETLPFNHIIEKKYSFKNGFVSGKHTINDITYDYQIGLKHGQKIEKYEGKVVSQFCYNKGLLHGLCKGQNQQSKPFIFGEYKFGQKQGYFTTYEKSCYKLYLYKNNQRISKRSIEISLLETVNNNIERNYHQKQLKNKYETCKKRRQQLQKLMA</sequence>
<evidence type="ECO:0008006" key="2">
    <source>
        <dbReference type="Google" id="ProtNLM"/>
    </source>
</evidence>
<protein>
    <recommendedName>
        <fullName evidence="2">MORN repeat-containing protein</fullName>
    </recommendedName>
</protein>
<dbReference type="SUPFAM" id="SSF82185">
    <property type="entry name" value="Histone H3 K4-specific methyltransferase SET7/9 N-terminal domain"/>
    <property type="match status" value="1"/>
</dbReference>
<reference evidence="1" key="1">
    <citation type="submission" date="2015-07" db="EMBL/GenBank/DDBJ databases">
        <title>Adaptation to a free-living lifestyle via gene acquisitions in the diplomonad Trepomonas sp. PC1.</title>
        <authorList>
            <person name="Xu F."/>
            <person name="Jerlstrom-Hultqvist J."/>
            <person name="Kolisko M."/>
            <person name="Simpson A.G.B."/>
            <person name="Roger A.J."/>
            <person name="Svard S.G."/>
            <person name="Andersson J.O."/>
        </authorList>
    </citation>
    <scope>NUCLEOTIDE SEQUENCE</scope>
    <source>
        <strain evidence="1">PC1</strain>
    </source>
</reference>
<dbReference type="AlphaFoldDB" id="A0A146JYF7"/>
<feature type="non-terminal residue" evidence="1">
    <location>
        <position position="1"/>
    </location>
</feature>
<gene>
    <name evidence="1" type="ORF">TPC1_30948</name>
</gene>